<feature type="transmembrane region" description="Helical" evidence="1">
    <location>
        <begin position="79"/>
        <end position="100"/>
    </location>
</feature>
<protein>
    <recommendedName>
        <fullName evidence="4">Arsenic efflux protein</fullName>
    </recommendedName>
</protein>
<feature type="transmembrane region" description="Helical" evidence="1">
    <location>
        <begin position="171"/>
        <end position="194"/>
    </location>
</feature>
<dbReference type="AlphaFoldDB" id="A0AAJ1X086"/>
<feature type="transmembrane region" description="Helical" evidence="1">
    <location>
        <begin position="214"/>
        <end position="231"/>
    </location>
</feature>
<evidence type="ECO:0000313" key="3">
    <source>
        <dbReference type="Proteomes" id="UP001239215"/>
    </source>
</evidence>
<gene>
    <name evidence="2" type="ORF">QE405_000805</name>
</gene>
<dbReference type="Proteomes" id="UP001239215">
    <property type="component" value="Unassembled WGS sequence"/>
</dbReference>
<name>A0AAJ1X086_9ACTN</name>
<keyword evidence="1" id="KW-1133">Transmembrane helix</keyword>
<sequence length="368" mass="37396">MTEVLWRPLSDAFLGVGVFVALLVAPFGWARLRWGRAIDDALVRHRRLAPLAGAALTLPPGCGGAILVATLYGRGGVTYGTAVAALVATMGDASWVLLAADPWLTLQLKLLLVVVGTTTGYVVDALGIDPRRDRAPAPPAQPAQPALPAQPAQPALPAVLARLDAPQRVGALALAPLAVLWGLLGAGAALSLPATFRLLDPAAVGSSVGLPDPALLLGCTGTLAAVGYLWLHRGRDCTGEPTGLRDVFRSGAHDVATVTAWVAVAFVGWAVLEAVTGLHPQDLPLVGVTGVVVAALVGLVPGCALQIVFCGVFVAGGMPLPTLVANMVSQDGDALIPMLALQPRSALLAGAITTAPALLVGGLLLLLT</sequence>
<feature type="transmembrane region" description="Helical" evidence="1">
    <location>
        <begin position="283"/>
        <end position="300"/>
    </location>
</feature>
<comment type="caution">
    <text evidence="2">The sequence shown here is derived from an EMBL/GenBank/DDBJ whole genome shotgun (WGS) entry which is preliminary data.</text>
</comment>
<feature type="transmembrane region" description="Helical" evidence="1">
    <location>
        <begin position="345"/>
        <end position="367"/>
    </location>
</feature>
<feature type="transmembrane region" description="Helical" evidence="1">
    <location>
        <begin position="307"/>
        <end position="325"/>
    </location>
</feature>
<evidence type="ECO:0000256" key="1">
    <source>
        <dbReference type="SAM" id="Phobius"/>
    </source>
</evidence>
<keyword evidence="1" id="KW-0812">Transmembrane</keyword>
<reference evidence="2" key="1">
    <citation type="submission" date="2023-07" db="EMBL/GenBank/DDBJ databases">
        <title>Functional and genomic diversity of the sorghum phyllosphere microbiome.</title>
        <authorList>
            <person name="Shade A."/>
        </authorList>
    </citation>
    <scope>NUCLEOTIDE SEQUENCE</scope>
    <source>
        <strain evidence="2">SORGH_AS_1067</strain>
    </source>
</reference>
<dbReference type="NCBIfam" id="NF037962">
    <property type="entry name" value="arsenic_eff"/>
    <property type="match status" value="1"/>
</dbReference>
<dbReference type="InterPro" id="IPR021552">
    <property type="entry name" value="ArsP_2"/>
</dbReference>
<organism evidence="2 3">
    <name type="scientific">Nocardioides zeae</name>
    <dbReference type="NCBI Taxonomy" id="1457234"/>
    <lineage>
        <taxon>Bacteria</taxon>
        <taxon>Bacillati</taxon>
        <taxon>Actinomycetota</taxon>
        <taxon>Actinomycetes</taxon>
        <taxon>Propionibacteriales</taxon>
        <taxon>Nocardioidaceae</taxon>
        <taxon>Nocardioides</taxon>
    </lineage>
</organism>
<feature type="transmembrane region" description="Helical" evidence="1">
    <location>
        <begin position="252"/>
        <end position="271"/>
    </location>
</feature>
<dbReference type="Pfam" id="PF11449">
    <property type="entry name" value="ArsP_2"/>
    <property type="match status" value="1"/>
</dbReference>
<keyword evidence="1" id="KW-0472">Membrane</keyword>
<feature type="transmembrane region" description="Helical" evidence="1">
    <location>
        <begin position="12"/>
        <end position="30"/>
    </location>
</feature>
<dbReference type="EMBL" id="JAUTAN010000001">
    <property type="protein sequence ID" value="MDQ1103521.1"/>
    <property type="molecule type" value="Genomic_DNA"/>
</dbReference>
<accession>A0AAJ1X086</accession>
<evidence type="ECO:0000313" key="2">
    <source>
        <dbReference type="EMBL" id="MDQ1103521.1"/>
    </source>
</evidence>
<evidence type="ECO:0008006" key="4">
    <source>
        <dbReference type="Google" id="ProtNLM"/>
    </source>
</evidence>
<feature type="transmembrane region" description="Helical" evidence="1">
    <location>
        <begin position="51"/>
        <end position="73"/>
    </location>
</feature>
<proteinExistence type="predicted"/>
<dbReference type="RefSeq" id="WP_307198936.1">
    <property type="nucleotide sequence ID" value="NZ_JAUTAN010000001.1"/>
</dbReference>